<dbReference type="EMBL" id="JAMQJZ010000001">
    <property type="protein sequence ID" value="MDC3419268.1"/>
    <property type="molecule type" value="Genomic_DNA"/>
</dbReference>
<accession>A0A9X3WIL6</accession>
<dbReference type="GO" id="GO:0042853">
    <property type="term" value="P:L-alanine catabolic process"/>
    <property type="evidence" value="ECO:0007669"/>
    <property type="project" value="InterPro"/>
</dbReference>
<proteinExistence type="inferred from homology"/>
<feature type="active site" description="Proton donor/acceptor" evidence="7">
    <location>
        <position position="95"/>
    </location>
</feature>
<dbReference type="AlphaFoldDB" id="A0A9X3WIL6"/>
<evidence type="ECO:0000313" key="12">
    <source>
        <dbReference type="EMBL" id="MDC3419268.1"/>
    </source>
</evidence>
<dbReference type="CDD" id="cd05305">
    <property type="entry name" value="L-AlaDH"/>
    <property type="match status" value="1"/>
</dbReference>
<feature type="binding site" evidence="9">
    <location>
        <begin position="266"/>
        <end position="269"/>
    </location>
    <ligand>
        <name>NAD(+)</name>
        <dbReference type="ChEBI" id="CHEBI:57540"/>
    </ligand>
</feature>
<comment type="catalytic activity">
    <reaction evidence="6">
        <text>L-alanine + NAD(+) + H2O = pyruvate + NH4(+) + NADH + H(+)</text>
        <dbReference type="Rhea" id="RHEA:18405"/>
        <dbReference type="ChEBI" id="CHEBI:15361"/>
        <dbReference type="ChEBI" id="CHEBI:15377"/>
        <dbReference type="ChEBI" id="CHEBI:15378"/>
        <dbReference type="ChEBI" id="CHEBI:28938"/>
        <dbReference type="ChEBI" id="CHEBI:57540"/>
        <dbReference type="ChEBI" id="CHEBI:57945"/>
        <dbReference type="ChEBI" id="CHEBI:57972"/>
        <dbReference type="EC" id="1.4.1.1"/>
    </reaction>
</comment>
<comment type="similarity">
    <text evidence="2 6">Belongs to the AlaDH/PNT family.</text>
</comment>
<dbReference type="InterPro" id="IPR008143">
    <property type="entry name" value="Ala_DH/PNT_CS2"/>
</dbReference>
<reference evidence="12" key="1">
    <citation type="submission" date="2022-06" db="EMBL/GenBank/DDBJ databases">
        <title>Aquibacillus sp. a new bacterium isolated from soil saline samples.</title>
        <authorList>
            <person name="Galisteo C."/>
            <person name="De La Haba R."/>
            <person name="Sanchez-Porro C."/>
            <person name="Ventosa A."/>
        </authorList>
    </citation>
    <scope>NUCLEOTIDE SEQUENCE</scope>
    <source>
        <strain evidence="12">JCM 12387</strain>
    </source>
</reference>
<dbReference type="SMART" id="SM01002">
    <property type="entry name" value="AlaDh_PNT_C"/>
    <property type="match status" value="1"/>
</dbReference>
<dbReference type="PANTHER" id="PTHR42795">
    <property type="entry name" value="ALANINE DEHYDROGENASE"/>
    <property type="match status" value="1"/>
</dbReference>
<evidence type="ECO:0000256" key="2">
    <source>
        <dbReference type="ARBA" id="ARBA00005689"/>
    </source>
</evidence>
<evidence type="ECO:0000256" key="4">
    <source>
        <dbReference type="ARBA" id="ARBA00023002"/>
    </source>
</evidence>
<feature type="domain" description="Alanine dehydrogenase/pyridine nucleotide transhydrogenase N-terminal" evidence="11">
    <location>
        <begin position="4"/>
        <end position="136"/>
    </location>
</feature>
<feature type="binding site" evidence="8">
    <location>
        <position position="74"/>
    </location>
    <ligand>
        <name>substrate</name>
    </ligand>
</feature>
<keyword evidence="4 6" id="KW-0560">Oxidoreductase</keyword>
<feature type="binding site" evidence="9">
    <location>
        <position position="197"/>
    </location>
    <ligand>
        <name>NAD(+)</name>
        <dbReference type="ChEBI" id="CHEBI:57540"/>
    </ligand>
</feature>
<dbReference type="InterPro" id="IPR036291">
    <property type="entry name" value="NAD(P)-bd_dom_sf"/>
</dbReference>
<feature type="binding site" evidence="9">
    <location>
        <begin position="298"/>
        <end position="301"/>
    </location>
    <ligand>
        <name>NAD(+)</name>
        <dbReference type="ChEBI" id="CHEBI:57540"/>
    </ligand>
</feature>
<protein>
    <recommendedName>
        <fullName evidence="3 6">Alanine dehydrogenase</fullName>
        <ecNumber evidence="3 6">1.4.1.1</ecNumber>
    </recommendedName>
</protein>
<dbReference type="GO" id="GO:0005886">
    <property type="term" value="C:plasma membrane"/>
    <property type="evidence" value="ECO:0007669"/>
    <property type="project" value="TreeGrafter"/>
</dbReference>
<keyword evidence="13" id="KW-1185">Reference proteome</keyword>
<evidence type="ECO:0000259" key="10">
    <source>
        <dbReference type="SMART" id="SM01002"/>
    </source>
</evidence>
<dbReference type="InterPro" id="IPR007886">
    <property type="entry name" value="AlaDH/PNT_N"/>
</dbReference>
<evidence type="ECO:0000256" key="7">
    <source>
        <dbReference type="PIRSR" id="PIRSR000183-1"/>
    </source>
</evidence>
<comment type="caution">
    <text evidence="12">The sequence shown here is derived from an EMBL/GenBank/DDBJ whole genome shotgun (WGS) entry which is preliminary data.</text>
</comment>
<evidence type="ECO:0000256" key="6">
    <source>
        <dbReference type="PIRNR" id="PIRNR000183"/>
    </source>
</evidence>
<sequence length="371" mass="39650">MNIGIPKEIKNNENRVAMTPAGVITLSQAGHSVFVETEAGLGSGFTDEQYQQAGATIVNDAFEAWNQEMVMKVKEPLPDEYKFFHDGLILFTYLHLAPEPALTEALIKHNVVGIAYETVQLPNYSLPLLTPMSEVAGRMAAQIGAQFLEKSKGGRGILLSGIPGVKRGKVTIIGGGVVGTNAAKVAIGLGADVTIIDLNPERLRQLDDIFGSSINTLMSNPLTIADALRESDLVIGAVLIPGAKAPKLVTEEMVKSMPEGSVIVDVAIDQGGIFETTDKITTHDNPTYTKHGVLHYAVANMPGAVPRTSTIGLTNVTIPYALQIANKGYKKACLDNEALLKGINTLQGYVTYQAVAEAHGLEYSNVKDLVR</sequence>
<dbReference type="InterPro" id="IPR008141">
    <property type="entry name" value="Ala_DH"/>
</dbReference>
<dbReference type="RefSeq" id="WP_259867199.1">
    <property type="nucleotide sequence ID" value="NZ_JAMQJZ010000001.1"/>
</dbReference>
<dbReference type="InterPro" id="IPR007698">
    <property type="entry name" value="AlaDH/PNT_NAD(H)-bd"/>
</dbReference>
<dbReference type="PROSITE" id="PS00837">
    <property type="entry name" value="ALADH_PNT_2"/>
    <property type="match status" value="1"/>
</dbReference>
<evidence type="ECO:0000313" key="13">
    <source>
        <dbReference type="Proteomes" id="UP001145072"/>
    </source>
</evidence>
<dbReference type="Gene3D" id="3.40.50.720">
    <property type="entry name" value="NAD(P)-binding Rossmann-like Domain"/>
    <property type="match status" value="2"/>
</dbReference>
<dbReference type="NCBIfam" id="TIGR00518">
    <property type="entry name" value="alaDH"/>
    <property type="match status" value="1"/>
</dbReference>
<feature type="binding site" evidence="9">
    <location>
        <position position="202"/>
    </location>
    <ligand>
        <name>NAD(+)</name>
        <dbReference type="ChEBI" id="CHEBI:57540"/>
    </ligand>
</feature>
<evidence type="ECO:0000256" key="1">
    <source>
        <dbReference type="ARBA" id="ARBA00005206"/>
    </source>
</evidence>
<gene>
    <name evidence="12" type="primary">ald</name>
    <name evidence="12" type="ORF">NC661_02600</name>
</gene>
<name>A0A9X3WIL6_9BACI</name>
<feature type="binding site" evidence="9">
    <location>
        <begin position="238"/>
        <end position="239"/>
    </location>
    <ligand>
        <name>NAD(+)</name>
        <dbReference type="ChEBI" id="CHEBI:57540"/>
    </ligand>
</feature>
<dbReference type="PIRSF" id="PIRSF000183">
    <property type="entry name" value="Alanine_dh"/>
    <property type="match status" value="1"/>
</dbReference>
<evidence type="ECO:0000256" key="5">
    <source>
        <dbReference type="ARBA" id="ARBA00023027"/>
    </source>
</evidence>
<dbReference type="EC" id="1.4.1.1" evidence="3 6"/>
<dbReference type="SMART" id="SM01003">
    <property type="entry name" value="AlaDh_PNT_N"/>
    <property type="match status" value="1"/>
</dbReference>
<evidence type="ECO:0000256" key="8">
    <source>
        <dbReference type="PIRSR" id="PIRSR000183-2"/>
    </source>
</evidence>
<feature type="binding site" evidence="9">
    <location>
        <position position="133"/>
    </location>
    <ligand>
        <name>NAD(+)</name>
        <dbReference type="ChEBI" id="CHEBI:57540"/>
    </ligand>
</feature>
<evidence type="ECO:0000256" key="9">
    <source>
        <dbReference type="PIRSR" id="PIRSR000183-3"/>
    </source>
</evidence>
<dbReference type="GO" id="GO:0000166">
    <property type="term" value="F:nucleotide binding"/>
    <property type="evidence" value="ECO:0007669"/>
    <property type="project" value="UniProtKB-KW"/>
</dbReference>
<keyword evidence="9" id="KW-0547">Nucleotide-binding</keyword>
<feature type="domain" description="Alanine dehydrogenase/pyridine nucleotide transhydrogenase NAD(H)-binding" evidence="10">
    <location>
        <begin position="148"/>
        <end position="297"/>
    </location>
</feature>
<evidence type="ECO:0000256" key="3">
    <source>
        <dbReference type="ARBA" id="ARBA00012897"/>
    </source>
</evidence>
<dbReference type="Proteomes" id="UP001145072">
    <property type="component" value="Unassembled WGS sequence"/>
</dbReference>
<feature type="active site" description="Proton donor/acceptor" evidence="7">
    <location>
        <position position="269"/>
    </location>
</feature>
<dbReference type="GO" id="GO:0000286">
    <property type="term" value="F:alanine dehydrogenase activity"/>
    <property type="evidence" value="ECO:0007669"/>
    <property type="project" value="UniProtKB-UniRule"/>
</dbReference>
<dbReference type="Pfam" id="PF01262">
    <property type="entry name" value="AlaDh_PNT_C"/>
    <property type="match status" value="1"/>
</dbReference>
<comment type="pathway">
    <text evidence="1">Amino-acid degradation; L-alanine degradation via dehydrogenase pathway; NH(3) and pyruvate from L-alanine: step 1/1.</text>
</comment>
<feature type="binding site" evidence="8">
    <location>
        <position position="15"/>
    </location>
    <ligand>
        <name>substrate</name>
    </ligand>
</feature>
<dbReference type="Pfam" id="PF05222">
    <property type="entry name" value="AlaDh_PNT_N"/>
    <property type="match status" value="1"/>
</dbReference>
<organism evidence="12 13">
    <name type="scientific">Aquibacillus koreensis</name>
    <dbReference type="NCBI Taxonomy" id="279446"/>
    <lineage>
        <taxon>Bacteria</taxon>
        <taxon>Bacillati</taxon>
        <taxon>Bacillota</taxon>
        <taxon>Bacilli</taxon>
        <taxon>Bacillales</taxon>
        <taxon>Bacillaceae</taxon>
        <taxon>Aquibacillus</taxon>
    </lineage>
</organism>
<feature type="binding site" evidence="9">
    <location>
        <position position="219"/>
    </location>
    <ligand>
        <name>NAD(+)</name>
        <dbReference type="ChEBI" id="CHEBI:57540"/>
    </ligand>
</feature>
<dbReference type="PANTHER" id="PTHR42795:SF1">
    <property type="entry name" value="ALANINE DEHYDROGENASE"/>
    <property type="match status" value="1"/>
</dbReference>
<dbReference type="SUPFAM" id="SSF52283">
    <property type="entry name" value="Formate/glycerate dehydrogenase catalytic domain-like"/>
    <property type="match status" value="1"/>
</dbReference>
<dbReference type="SUPFAM" id="SSF51735">
    <property type="entry name" value="NAD(P)-binding Rossmann-fold domains"/>
    <property type="match status" value="1"/>
</dbReference>
<keyword evidence="5 6" id="KW-0520">NAD</keyword>
<evidence type="ECO:0000259" key="11">
    <source>
        <dbReference type="SMART" id="SM01003"/>
    </source>
</evidence>
<dbReference type="FunFam" id="3.40.50.720:FF:000049">
    <property type="entry name" value="Alanine dehydrogenase"/>
    <property type="match status" value="1"/>
</dbReference>